<feature type="compositionally biased region" description="Low complexity" evidence="1">
    <location>
        <begin position="344"/>
        <end position="418"/>
    </location>
</feature>
<feature type="region of interest" description="Disordered" evidence="1">
    <location>
        <begin position="340"/>
        <end position="418"/>
    </location>
</feature>
<sequence length="652" mass="73855">MILAPSPATLLHKRNPYYGTSIMRDCSISDCFRSFTSDRNPKHTQPFLDLCYLTSIGGNPSIRKSRCYAAYIIQSVLDINNPLIHIQYAMMALQVHDPVEAAYYLKNAAKRGSKEAINLMAYLFFHFRGSFFSTTQDSQKKALMWFYRAYRQGSIDSLFYIGYLYSHTSQNLAAIYFLTKHFNANKYIVSAIQVMSLLFHNRNRKELKDTIFKLVKYIAARGEPSAIKKILLLYQNNVNSLSCWRKAIEIAFKLSKATGDVPFQMRASFDENNSVSSTRILSQLLSSVDPFKSFRTSVFVIQHYNPDTIGPSEELSFRKYRSNVKGKSEVLNTNITIKSPNKMSPIITSSSTSNTISNAPNVNQNSNNSNTNSNTNSNSNANTNQSTKTNSNSNSNNNTNNKSNNVTVSNNSANSNNMNYVNNISENVNYDAYMNMFGLRKKEKFDGFFPTKNKTRLLIQLFEFASPNFNKRNLVFASHILNTIYSENRRGLLDSRLWQDKIKSKKVGDEIRCALISLLCNDHKTAFILFQRASIQGNEFACLMCGILLFYNTHKRKEALTYLAKCVCEPVALLHLGLVFNDDSYIDRAVTLLGLSASTPKYKTFELVGQLFDEGIKFPQNKSIANAFYAAAIERAAIENIDCPDLYGKFSE</sequence>
<evidence type="ECO:0000313" key="3">
    <source>
        <dbReference type="Proteomes" id="UP000179807"/>
    </source>
</evidence>
<organism evidence="2 3">
    <name type="scientific">Tritrichomonas foetus</name>
    <dbReference type="NCBI Taxonomy" id="1144522"/>
    <lineage>
        <taxon>Eukaryota</taxon>
        <taxon>Metamonada</taxon>
        <taxon>Parabasalia</taxon>
        <taxon>Tritrichomonadida</taxon>
        <taxon>Tritrichomonadidae</taxon>
        <taxon>Tritrichomonas</taxon>
    </lineage>
</organism>
<protein>
    <submittedName>
        <fullName evidence="2">Uncharacterized protein</fullName>
    </submittedName>
</protein>
<proteinExistence type="predicted"/>
<accession>A0A1J4KBE3</accession>
<dbReference type="VEuPathDB" id="TrichDB:TRFO_04896"/>
<dbReference type="EMBL" id="MLAK01000671">
    <property type="protein sequence ID" value="OHT08290.1"/>
    <property type="molecule type" value="Genomic_DNA"/>
</dbReference>
<evidence type="ECO:0000256" key="1">
    <source>
        <dbReference type="SAM" id="MobiDB-lite"/>
    </source>
</evidence>
<dbReference type="Proteomes" id="UP000179807">
    <property type="component" value="Unassembled WGS sequence"/>
</dbReference>
<dbReference type="GeneID" id="94826867"/>
<comment type="caution">
    <text evidence="2">The sequence shown here is derived from an EMBL/GenBank/DDBJ whole genome shotgun (WGS) entry which is preliminary data.</text>
</comment>
<dbReference type="AlphaFoldDB" id="A0A1J4KBE3"/>
<reference evidence="2" key="1">
    <citation type="submission" date="2016-10" db="EMBL/GenBank/DDBJ databases">
        <authorList>
            <person name="Benchimol M."/>
            <person name="Almeida L.G."/>
            <person name="Vasconcelos A.T."/>
            <person name="Perreira-Neves A."/>
            <person name="Rosa I.A."/>
            <person name="Tasca T."/>
            <person name="Bogo M.R."/>
            <person name="de Souza W."/>
        </authorList>
    </citation>
    <scope>NUCLEOTIDE SEQUENCE [LARGE SCALE GENOMIC DNA]</scope>
    <source>
        <strain evidence="2">K</strain>
    </source>
</reference>
<gene>
    <name evidence="2" type="ORF">TRFO_04896</name>
</gene>
<name>A0A1J4KBE3_9EUKA</name>
<evidence type="ECO:0000313" key="2">
    <source>
        <dbReference type="EMBL" id="OHT08290.1"/>
    </source>
</evidence>
<dbReference type="SUPFAM" id="SSF81901">
    <property type="entry name" value="HCP-like"/>
    <property type="match status" value="2"/>
</dbReference>
<dbReference type="InterPro" id="IPR011990">
    <property type="entry name" value="TPR-like_helical_dom_sf"/>
</dbReference>
<dbReference type="Gene3D" id="1.25.40.10">
    <property type="entry name" value="Tetratricopeptide repeat domain"/>
    <property type="match status" value="2"/>
</dbReference>
<keyword evidence="3" id="KW-1185">Reference proteome</keyword>
<dbReference type="RefSeq" id="XP_068361426.1">
    <property type="nucleotide sequence ID" value="XM_068492163.1"/>
</dbReference>
<dbReference type="Pfam" id="PF08238">
    <property type="entry name" value="Sel1"/>
    <property type="match status" value="3"/>
</dbReference>
<dbReference type="InterPro" id="IPR006597">
    <property type="entry name" value="Sel1-like"/>
</dbReference>